<dbReference type="PANTHER" id="PTHR33710">
    <property type="entry name" value="BNAC02G09200D PROTEIN"/>
    <property type="match status" value="1"/>
</dbReference>
<dbReference type="Proteomes" id="UP001454036">
    <property type="component" value="Unassembled WGS sequence"/>
</dbReference>
<protein>
    <submittedName>
        <fullName evidence="1">Uncharacterized protein</fullName>
    </submittedName>
</protein>
<dbReference type="SUPFAM" id="SSF56219">
    <property type="entry name" value="DNase I-like"/>
    <property type="match status" value="1"/>
</dbReference>
<dbReference type="InterPro" id="IPR036691">
    <property type="entry name" value="Endo/exonu/phosph_ase_sf"/>
</dbReference>
<name>A0AAV3RKV4_LITER</name>
<keyword evidence="2" id="KW-1185">Reference proteome</keyword>
<sequence>MNNFSQVVQDCGIFDIGYKGFPFTWSNNFITPFSTRAMLDRALANKEWSRKFPEAEVLYLSTDHLDHLPLLLKTGTQANG</sequence>
<gene>
    <name evidence="1" type="ORF">LIER_28687</name>
</gene>
<dbReference type="PANTHER" id="PTHR33710:SF71">
    <property type="entry name" value="ENDONUCLEASE_EXONUCLEASE_PHOSPHATASE DOMAIN-CONTAINING PROTEIN"/>
    <property type="match status" value="1"/>
</dbReference>
<evidence type="ECO:0000313" key="2">
    <source>
        <dbReference type="Proteomes" id="UP001454036"/>
    </source>
</evidence>
<reference evidence="1 2" key="1">
    <citation type="submission" date="2024-01" db="EMBL/GenBank/DDBJ databases">
        <title>The complete chloroplast genome sequence of Lithospermum erythrorhizon: insights into the phylogenetic relationship among Boraginaceae species and the maternal lineages of purple gromwells.</title>
        <authorList>
            <person name="Okada T."/>
            <person name="Watanabe K."/>
        </authorList>
    </citation>
    <scope>NUCLEOTIDE SEQUENCE [LARGE SCALE GENOMIC DNA]</scope>
</reference>
<dbReference type="Gene3D" id="3.60.10.10">
    <property type="entry name" value="Endonuclease/exonuclease/phosphatase"/>
    <property type="match status" value="1"/>
</dbReference>
<comment type="caution">
    <text evidence="1">The sequence shown here is derived from an EMBL/GenBank/DDBJ whole genome shotgun (WGS) entry which is preliminary data.</text>
</comment>
<dbReference type="EMBL" id="BAABME010009638">
    <property type="protein sequence ID" value="GAA0175533.1"/>
    <property type="molecule type" value="Genomic_DNA"/>
</dbReference>
<evidence type="ECO:0000313" key="1">
    <source>
        <dbReference type="EMBL" id="GAA0175533.1"/>
    </source>
</evidence>
<proteinExistence type="predicted"/>
<dbReference type="AlphaFoldDB" id="A0AAV3RKV4"/>
<organism evidence="1 2">
    <name type="scientific">Lithospermum erythrorhizon</name>
    <name type="common">Purple gromwell</name>
    <name type="synonym">Lithospermum officinale var. erythrorhizon</name>
    <dbReference type="NCBI Taxonomy" id="34254"/>
    <lineage>
        <taxon>Eukaryota</taxon>
        <taxon>Viridiplantae</taxon>
        <taxon>Streptophyta</taxon>
        <taxon>Embryophyta</taxon>
        <taxon>Tracheophyta</taxon>
        <taxon>Spermatophyta</taxon>
        <taxon>Magnoliopsida</taxon>
        <taxon>eudicotyledons</taxon>
        <taxon>Gunneridae</taxon>
        <taxon>Pentapetalae</taxon>
        <taxon>asterids</taxon>
        <taxon>lamiids</taxon>
        <taxon>Boraginales</taxon>
        <taxon>Boraginaceae</taxon>
        <taxon>Boraginoideae</taxon>
        <taxon>Lithospermeae</taxon>
        <taxon>Lithospermum</taxon>
    </lineage>
</organism>
<accession>A0AAV3RKV4</accession>